<dbReference type="SUPFAM" id="SSF56935">
    <property type="entry name" value="Porins"/>
    <property type="match status" value="1"/>
</dbReference>
<gene>
    <name evidence="1" type="ORF">RD110_10135</name>
</gene>
<dbReference type="InterPro" id="IPR018759">
    <property type="entry name" value="BBP2_2"/>
</dbReference>
<evidence type="ECO:0008006" key="3">
    <source>
        <dbReference type="Google" id="ProtNLM"/>
    </source>
</evidence>
<dbReference type="EMBL" id="CP019236">
    <property type="protein sequence ID" value="APW37503.1"/>
    <property type="molecule type" value="Genomic_DNA"/>
</dbReference>
<dbReference type="InterPro" id="IPR017465">
    <property type="entry name" value="EpsL_proteobac"/>
</dbReference>
<evidence type="ECO:0000313" key="2">
    <source>
        <dbReference type="Proteomes" id="UP000186609"/>
    </source>
</evidence>
<protein>
    <recommendedName>
        <fullName evidence="3">Exosortase B-associated extracellular polysaccharide biosynthesis transporter EpsL</fullName>
    </recommendedName>
</protein>
<proteinExistence type="predicted"/>
<reference evidence="1 2" key="1">
    <citation type="submission" date="2017-01" db="EMBL/GenBank/DDBJ databases">
        <authorList>
            <person name="Mah S.A."/>
            <person name="Swanson W.J."/>
            <person name="Moy G.W."/>
            <person name="Vacquier V.D."/>
        </authorList>
    </citation>
    <scope>NUCLEOTIDE SEQUENCE [LARGE SCALE GENOMIC DNA]</scope>
    <source>
        <strain evidence="1 2">DCY110</strain>
    </source>
</reference>
<dbReference type="KEGG" id="rhy:RD110_10135"/>
<keyword evidence="2" id="KW-1185">Reference proteome</keyword>
<evidence type="ECO:0000313" key="1">
    <source>
        <dbReference type="EMBL" id="APW37503.1"/>
    </source>
</evidence>
<dbReference type="Proteomes" id="UP000186609">
    <property type="component" value="Chromosome"/>
</dbReference>
<accession>A0A1P8JUS8</accession>
<dbReference type="OrthoDB" id="7054961at2"/>
<dbReference type="NCBIfam" id="TIGR03014">
    <property type="entry name" value="EpsL"/>
    <property type="match status" value="1"/>
</dbReference>
<sequence length="432" mass="47774">MIALLLLQRNARVRALLAAAYCSIRIEGKFLKGRWTSLLLACAPLAAAVCSGPASADALDTFNLSAGYSTQTDSNLFRLSPSSAVPSSGTKSERIDTTTLGASIDKSYSLQNIRINATALDYKYRTNDYLSFTTLNYDAAWRWAVTPRIRGNIVSEKRTSLNNFSDFRNVSARNLRTVSSSRIDAEGELAAAWRVFGGFQRSRNTNDLPVVQEGDDQVTSTYVGLRYVFPSDNFLSYRLREGTGDYFNRIPTPGSLLPTSLKEEEQEVRMFWKITGKTTVVARLAHIARTHADLPIRDYSGPIGDVSLSWAATGKINLVAALGRDLSTYQTNTSSFVSANRFSLAPTWRMSDHTSLRAAYQYAQLNYQGPLPSATPVLERKDTERTVQLSVNWRPRDALALGLSLQNTRRGSSSPGFDYKFNTATLTALVTF</sequence>
<dbReference type="RefSeq" id="WP_076199087.1">
    <property type="nucleotide sequence ID" value="NZ_CP019236.1"/>
</dbReference>
<organism evidence="1 2">
    <name type="scientific">Rhodoferax koreensis</name>
    <dbReference type="NCBI Taxonomy" id="1842727"/>
    <lineage>
        <taxon>Bacteria</taxon>
        <taxon>Pseudomonadati</taxon>
        <taxon>Pseudomonadota</taxon>
        <taxon>Betaproteobacteria</taxon>
        <taxon>Burkholderiales</taxon>
        <taxon>Comamonadaceae</taxon>
        <taxon>Rhodoferax</taxon>
    </lineage>
</organism>
<dbReference type="AlphaFoldDB" id="A0A1P8JUS8"/>
<dbReference type="Pfam" id="PF10082">
    <property type="entry name" value="BBP2_2"/>
    <property type="match status" value="1"/>
</dbReference>
<dbReference type="STRING" id="1842727.RD110_10135"/>
<name>A0A1P8JUS8_9BURK</name>